<feature type="domain" description="RNA polymerase sigma-70 region 2" evidence="5">
    <location>
        <begin position="19"/>
        <end position="82"/>
    </location>
</feature>
<keyword evidence="3" id="KW-0731">Sigma factor</keyword>
<evidence type="ECO:0000313" key="8">
    <source>
        <dbReference type="Proteomes" id="UP000537204"/>
    </source>
</evidence>
<dbReference type="InterPro" id="IPR007627">
    <property type="entry name" value="RNA_pol_sigma70_r2"/>
</dbReference>
<dbReference type="Pfam" id="PF08281">
    <property type="entry name" value="Sigma70_r4_2"/>
    <property type="match status" value="1"/>
</dbReference>
<dbReference type="NCBIfam" id="TIGR02937">
    <property type="entry name" value="sigma70-ECF"/>
    <property type="match status" value="1"/>
</dbReference>
<dbReference type="GO" id="GO:0003677">
    <property type="term" value="F:DNA binding"/>
    <property type="evidence" value="ECO:0007669"/>
    <property type="project" value="InterPro"/>
</dbReference>
<dbReference type="NCBIfam" id="TIGR02985">
    <property type="entry name" value="Sig70_bacteroi1"/>
    <property type="match status" value="1"/>
</dbReference>
<dbReference type="SUPFAM" id="SSF88659">
    <property type="entry name" value="Sigma3 and sigma4 domains of RNA polymerase sigma factors"/>
    <property type="match status" value="1"/>
</dbReference>
<dbReference type="RefSeq" id="WP_183880960.1">
    <property type="nucleotide sequence ID" value="NZ_JACHCE010000002.1"/>
</dbReference>
<dbReference type="GO" id="GO:0006352">
    <property type="term" value="P:DNA-templated transcription initiation"/>
    <property type="evidence" value="ECO:0007669"/>
    <property type="project" value="InterPro"/>
</dbReference>
<dbReference type="InterPro" id="IPR036388">
    <property type="entry name" value="WH-like_DNA-bd_sf"/>
</dbReference>
<dbReference type="AlphaFoldDB" id="A0A7W9DZT0"/>
<dbReference type="GO" id="GO:0016987">
    <property type="term" value="F:sigma factor activity"/>
    <property type="evidence" value="ECO:0007669"/>
    <property type="project" value="UniProtKB-KW"/>
</dbReference>
<sequence length="180" mass="21073">MDLITSLKQGDQTAMEIIYRKHWEHVFDAAYKRIGSEDIAQDITQDIFISLWEKRETLEIRESLAAYLQGSVKYRVINYFRANITKEKYSEDLLSLMGNTSALTPTNRLTVKEINQELDQAIAELPERMRQIFSMSRKQEKSNNEISEELNLSIQTVKNQLTAALKIIRKRLAYLTIFFF</sequence>
<evidence type="ECO:0000256" key="3">
    <source>
        <dbReference type="ARBA" id="ARBA00023082"/>
    </source>
</evidence>
<dbReference type="Gene3D" id="1.10.10.10">
    <property type="entry name" value="Winged helix-like DNA-binding domain superfamily/Winged helix DNA-binding domain"/>
    <property type="match status" value="1"/>
</dbReference>
<dbReference type="InterPro" id="IPR014284">
    <property type="entry name" value="RNA_pol_sigma-70_dom"/>
</dbReference>
<dbReference type="PANTHER" id="PTHR43133">
    <property type="entry name" value="RNA POLYMERASE ECF-TYPE SIGMA FACTO"/>
    <property type="match status" value="1"/>
</dbReference>
<organism evidence="7 8">
    <name type="scientific">Pedobacter cryoconitis</name>
    <dbReference type="NCBI Taxonomy" id="188932"/>
    <lineage>
        <taxon>Bacteria</taxon>
        <taxon>Pseudomonadati</taxon>
        <taxon>Bacteroidota</taxon>
        <taxon>Sphingobacteriia</taxon>
        <taxon>Sphingobacteriales</taxon>
        <taxon>Sphingobacteriaceae</taxon>
        <taxon>Pedobacter</taxon>
    </lineage>
</organism>
<evidence type="ECO:0000259" key="6">
    <source>
        <dbReference type="Pfam" id="PF08281"/>
    </source>
</evidence>
<dbReference type="EMBL" id="JACHCE010000002">
    <property type="protein sequence ID" value="MBB5635875.1"/>
    <property type="molecule type" value="Genomic_DNA"/>
</dbReference>
<reference evidence="7 8" key="1">
    <citation type="submission" date="2020-08" db="EMBL/GenBank/DDBJ databases">
        <title>Genomic Encyclopedia of Type Strains, Phase IV (KMG-V): Genome sequencing to study the core and pangenomes of soil and plant-associated prokaryotes.</title>
        <authorList>
            <person name="Whitman W."/>
        </authorList>
    </citation>
    <scope>NUCLEOTIDE SEQUENCE [LARGE SCALE GENOMIC DNA]</scope>
    <source>
        <strain evidence="7 8">S3M1</strain>
    </source>
</reference>
<evidence type="ECO:0000313" key="7">
    <source>
        <dbReference type="EMBL" id="MBB5635875.1"/>
    </source>
</evidence>
<dbReference type="PANTHER" id="PTHR43133:SF46">
    <property type="entry name" value="RNA POLYMERASE SIGMA-70 FACTOR ECF SUBFAMILY"/>
    <property type="match status" value="1"/>
</dbReference>
<evidence type="ECO:0000256" key="1">
    <source>
        <dbReference type="ARBA" id="ARBA00010641"/>
    </source>
</evidence>
<dbReference type="Pfam" id="PF04542">
    <property type="entry name" value="Sigma70_r2"/>
    <property type="match status" value="1"/>
</dbReference>
<proteinExistence type="inferred from homology"/>
<dbReference type="InterPro" id="IPR014327">
    <property type="entry name" value="RNA_pol_sigma70_bacteroid"/>
</dbReference>
<dbReference type="SUPFAM" id="SSF88946">
    <property type="entry name" value="Sigma2 domain of RNA polymerase sigma factors"/>
    <property type="match status" value="1"/>
</dbReference>
<dbReference type="Gene3D" id="1.10.1740.10">
    <property type="match status" value="1"/>
</dbReference>
<keyword evidence="2" id="KW-0805">Transcription regulation</keyword>
<dbReference type="InterPro" id="IPR013325">
    <property type="entry name" value="RNA_pol_sigma_r2"/>
</dbReference>
<name>A0A7W9DZT0_9SPHI</name>
<gene>
    <name evidence="7" type="ORF">HDE68_001763</name>
</gene>
<dbReference type="InterPro" id="IPR013249">
    <property type="entry name" value="RNA_pol_sigma70_r4_t2"/>
</dbReference>
<accession>A0A7W9DZT0</accession>
<comment type="similarity">
    <text evidence="1">Belongs to the sigma-70 factor family. ECF subfamily.</text>
</comment>
<protein>
    <submittedName>
        <fullName evidence="7">RNA polymerase sigma-70 factor (ECF subfamily)</fullName>
    </submittedName>
</protein>
<feature type="domain" description="RNA polymerase sigma factor 70 region 4 type 2" evidence="6">
    <location>
        <begin position="116"/>
        <end position="166"/>
    </location>
</feature>
<dbReference type="InterPro" id="IPR013324">
    <property type="entry name" value="RNA_pol_sigma_r3/r4-like"/>
</dbReference>
<evidence type="ECO:0000256" key="2">
    <source>
        <dbReference type="ARBA" id="ARBA00023015"/>
    </source>
</evidence>
<keyword evidence="4" id="KW-0804">Transcription</keyword>
<dbReference type="Proteomes" id="UP000537204">
    <property type="component" value="Unassembled WGS sequence"/>
</dbReference>
<dbReference type="InterPro" id="IPR039425">
    <property type="entry name" value="RNA_pol_sigma-70-like"/>
</dbReference>
<evidence type="ECO:0000259" key="5">
    <source>
        <dbReference type="Pfam" id="PF04542"/>
    </source>
</evidence>
<comment type="caution">
    <text evidence="7">The sequence shown here is derived from an EMBL/GenBank/DDBJ whole genome shotgun (WGS) entry which is preliminary data.</text>
</comment>
<evidence type="ECO:0000256" key="4">
    <source>
        <dbReference type="ARBA" id="ARBA00023163"/>
    </source>
</evidence>